<dbReference type="AlphaFoldDB" id="F0QXV5"/>
<dbReference type="InterPro" id="IPR028098">
    <property type="entry name" value="Glyco_trans_4-like_N"/>
</dbReference>
<dbReference type="Gene3D" id="3.40.50.2000">
    <property type="entry name" value="Glycogen Phosphorylase B"/>
    <property type="match status" value="2"/>
</dbReference>
<protein>
    <recommendedName>
        <fullName evidence="1">Glycosyltransferase subfamily 4-like N-terminal domain-containing protein</fullName>
    </recommendedName>
</protein>
<dbReference type="eggNOG" id="arCOG01403">
    <property type="taxonomic scope" value="Archaea"/>
</dbReference>
<dbReference type="HOGENOM" id="CLU_716936_0_0_2"/>
<reference evidence="2 3" key="1">
    <citation type="journal article" date="2011" name="J. Bacteriol.">
        <title>Complete genome sequence of 'Vulcanisaeta moutnovskia' strain 768-28, a novel member of the hyperthermophilic crenarchaeal genus vulcanisaeta.</title>
        <authorList>
            <person name="Gumerov V.M."/>
            <person name="Mardanov A.V."/>
            <person name="Beletsky A.V."/>
            <person name="Prokofeva M.I."/>
            <person name="Bonch-Osmolovskaya E.A."/>
            <person name="Ravin N.V."/>
            <person name="Skryabin K.G."/>
        </authorList>
    </citation>
    <scope>NUCLEOTIDE SEQUENCE [LARGE SCALE GENOMIC DNA]</scope>
    <source>
        <strain evidence="2 3">768-28</strain>
    </source>
</reference>
<name>F0QXV5_VULM7</name>
<dbReference type="Pfam" id="PF13439">
    <property type="entry name" value="Glyco_transf_4"/>
    <property type="match status" value="1"/>
</dbReference>
<sequence>MDKIVILGCNGGTDIAYGGGAYVVTAMAKCLSENGFEVHLVSTIGLDPHELVSVHNISFGNNVYTHYLFKYSRSTKIPYIIALRLLSRLKKLLNSLNPTLVIYNDDYLLSIDRELRRNKVPRILYAHFPYITRRRLGLGFTYRTTEWTLTEATINYISIDNMFGDLRDIDYLITNSEGLNNVIRVVHNINNITTLRPPLIQITGNTRRKLRPIFLHAARQDKTFLQNELTNFMTIINEKVPNSLFIINRNKSRALFKLSIGNARIIATQWIPNDLWYKVLNATKYYLHFKWFEGLGIATAEAVMNGAIPIAYRSSFNGSWTDIARLCDRDCGFSSVDEAVEHVLDFESDDTKFSRVSNYLVSELSRVMNYDYFCKSLTSIINKFI</sequence>
<evidence type="ECO:0000313" key="2">
    <source>
        <dbReference type="EMBL" id="ADY01268.1"/>
    </source>
</evidence>
<accession>F0QXV5</accession>
<feature type="domain" description="Glycosyltransferase subfamily 4-like N-terminal" evidence="1">
    <location>
        <begin position="17"/>
        <end position="189"/>
    </location>
</feature>
<dbReference type="RefSeq" id="WP_013604430.1">
    <property type="nucleotide sequence ID" value="NC_015151.1"/>
</dbReference>
<dbReference type="Proteomes" id="UP000007485">
    <property type="component" value="Chromosome"/>
</dbReference>
<keyword evidence="3" id="KW-1185">Reference proteome</keyword>
<dbReference type="EMBL" id="CP002529">
    <property type="protein sequence ID" value="ADY01268.1"/>
    <property type="molecule type" value="Genomic_DNA"/>
</dbReference>
<dbReference type="SUPFAM" id="SSF53756">
    <property type="entry name" value="UDP-Glycosyltransferase/glycogen phosphorylase"/>
    <property type="match status" value="1"/>
</dbReference>
<evidence type="ECO:0000313" key="3">
    <source>
        <dbReference type="Proteomes" id="UP000007485"/>
    </source>
</evidence>
<dbReference type="STRING" id="985053.VMUT_1061"/>
<gene>
    <name evidence="2" type="ordered locus">VMUT_1061</name>
</gene>
<evidence type="ECO:0000259" key="1">
    <source>
        <dbReference type="Pfam" id="PF13439"/>
    </source>
</evidence>
<dbReference type="KEGG" id="vmo:VMUT_1061"/>
<organism evidence="2 3">
    <name type="scientific">Vulcanisaeta moutnovskia (strain 768-28)</name>
    <dbReference type="NCBI Taxonomy" id="985053"/>
    <lineage>
        <taxon>Archaea</taxon>
        <taxon>Thermoproteota</taxon>
        <taxon>Thermoprotei</taxon>
        <taxon>Thermoproteales</taxon>
        <taxon>Thermoproteaceae</taxon>
        <taxon>Vulcanisaeta</taxon>
    </lineage>
</organism>
<proteinExistence type="predicted"/>
<dbReference type="GeneID" id="10288713"/>